<evidence type="ECO:0000256" key="2">
    <source>
        <dbReference type="ARBA" id="ARBA00022448"/>
    </source>
</evidence>
<evidence type="ECO:0000256" key="6">
    <source>
        <dbReference type="ARBA" id="ARBA00022989"/>
    </source>
</evidence>
<feature type="transmembrane region" description="Helical" evidence="8">
    <location>
        <begin position="414"/>
        <end position="436"/>
    </location>
</feature>
<reference evidence="10 11" key="1">
    <citation type="submission" date="2024-02" db="EMBL/GenBank/DDBJ databases">
        <title>Genome analysis and characterization of Microbaculum marinisediminis sp. nov., isolated from marine sediment.</title>
        <authorList>
            <person name="Du Z.-J."/>
            <person name="Ye Y.-Q."/>
            <person name="Zhang Z.-R."/>
            <person name="Yuan S.-M."/>
            <person name="Zhang X.-Y."/>
        </authorList>
    </citation>
    <scope>NUCLEOTIDE SEQUENCE [LARGE SCALE GENOMIC DNA]</scope>
    <source>
        <strain evidence="10 11">SDUM1044001</strain>
    </source>
</reference>
<feature type="transmembrane region" description="Helical" evidence="8">
    <location>
        <begin position="442"/>
        <end position="460"/>
    </location>
</feature>
<evidence type="ECO:0000259" key="9">
    <source>
        <dbReference type="PROSITE" id="PS50928"/>
    </source>
</evidence>
<dbReference type="PANTHER" id="PTHR43357">
    <property type="entry name" value="INNER MEMBRANE ABC TRANSPORTER PERMEASE PROTEIN YDCV"/>
    <property type="match status" value="1"/>
</dbReference>
<dbReference type="GO" id="GO:0055085">
    <property type="term" value="P:transmembrane transport"/>
    <property type="evidence" value="ECO:0007669"/>
    <property type="project" value="InterPro"/>
</dbReference>
<dbReference type="Proteomes" id="UP001378188">
    <property type="component" value="Unassembled WGS sequence"/>
</dbReference>
<dbReference type="AlphaFoldDB" id="A0AAW9RIM2"/>
<evidence type="ECO:0000256" key="5">
    <source>
        <dbReference type="ARBA" id="ARBA00022692"/>
    </source>
</evidence>
<dbReference type="EMBL" id="JAZHOF010000001">
    <property type="protein sequence ID" value="MEJ8570022.1"/>
    <property type="molecule type" value="Genomic_DNA"/>
</dbReference>
<sequence>MTAIDLQPAGRPTSRVNQQNVTLVALLVIVGVLVLGPVFILIRTSFAPAGTMPLETWQFSLEHYRELLTSPTTWKLVRNTLVYALCSMGIGVAIATGIAWCTERTDMPGRFVVRVLMFSWMAVPALVVGFGWILLINPGNGALNVLYRELLGVRGILFPLYSFWALTIITAFAVVPTAYVMISGLLRNMDPQLEQAARVHGGGGWTVIRRVTLPLIVPGLFSIGIYMFMAVVQTFDLPLIIGLTARFPVLSTRVFLLSSPDNGLPNYGFAAAFGVLLLVIASGLMWAYLRATSAGERFRVVTGKAFRPRRIKLGTWMPVALGFVALYCLVMALPLLMLLWVSLNTAFVMPSLEAVSGLTLEVYSRVIANPVTMRAATNTIVLVVSSATAVMVVSTLVGWFTTRSDSRIGKALDALSFAPMAIPPIVLVLAIVLIYLRTPVYGTIWVIVIAHSTIFLAFGVRTMSSALIQLHTELQDAALVSGASWLTSLRTITLPLVWPQFVNGWLWVFAHSARDLTAPLMLLSTTNVVAASALWNMWQFPDLPGTAALSIMLMLALLVIVVPFQIYTARRLEAH</sequence>
<evidence type="ECO:0000313" key="10">
    <source>
        <dbReference type="EMBL" id="MEJ8570022.1"/>
    </source>
</evidence>
<evidence type="ECO:0000256" key="3">
    <source>
        <dbReference type="ARBA" id="ARBA00022475"/>
    </source>
</evidence>
<dbReference type="GO" id="GO:0005886">
    <property type="term" value="C:plasma membrane"/>
    <property type="evidence" value="ECO:0007669"/>
    <property type="project" value="UniProtKB-SubCell"/>
</dbReference>
<feature type="transmembrane region" description="Helical" evidence="8">
    <location>
        <begin position="316"/>
        <end position="341"/>
    </location>
</feature>
<feature type="transmembrane region" description="Helical" evidence="8">
    <location>
        <begin position="380"/>
        <end position="402"/>
    </location>
</feature>
<feature type="domain" description="ABC transmembrane type-1" evidence="9">
    <location>
        <begin position="77"/>
        <end position="288"/>
    </location>
</feature>
<keyword evidence="11" id="KW-1185">Reference proteome</keyword>
<dbReference type="SUPFAM" id="SSF161098">
    <property type="entry name" value="MetI-like"/>
    <property type="match status" value="2"/>
</dbReference>
<keyword evidence="5 8" id="KW-0812">Transmembrane</keyword>
<feature type="transmembrane region" description="Helical" evidence="8">
    <location>
        <begin position="21"/>
        <end position="42"/>
    </location>
</feature>
<feature type="transmembrane region" description="Helical" evidence="8">
    <location>
        <begin position="207"/>
        <end position="229"/>
    </location>
</feature>
<feature type="transmembrane region" description="Helical" evidence="8">
    <location>
        <begin position="81"/>
        <end position="101"/>
    </location>
</feature>
<evidence type="ECO:0000256" key="4">
    <source>
        <dbReference type="ARBA" id="ARBA00022519"/>
    </source>
</evidence>
<comment type="similarity">
    <text evidence="8">Belongs to the binding-protein-dependent transport system permease family.</text>
</comment>
<keyword evidence="3" id="KW-1003">Cell membrane</keyword>
<dbReference type="InterPro" id="IPR035906">
    <property type="entry name" value="MetI-like_sf"/>
</dbReference>
<protein>
    <submittedName>
        <fullName evidence="10">Iron ABC transporter permease</fullName>
    </submittedName>
</protein>
<name>A0AAW9RIM2_9HYPH</name>
<dbReference type="PANTHER" id="PTHR43357:SF4">
    <property type="entry name" value="INNER MEMBRANE ABC TRANSPORTER PERMEASE PROTEIN YDCV"/>
    <property type="match status" value="1"/>
</dbReference>
<dbReference type="CDD" id="cd06261">
    <property type="entry name" value="TM_PBP2"/>
    <property type="match status" value="2"/>
</dbReference>
<dbReference type="Gene3D" id="1.10.3720.10">
    <property type="entry name" value="MetI-like"/>
    <property type="match status" value="2"/>
</dbReference>
<feature type="transmembrane region" description="Helical" evidence="8">
    <location>
        <begin position="516"/>
        <end position="535"/>
    </location>
</feature>
<evidence type="ECO:0000256" key="1">
    <source>
        <dbReference type="ARBA" id="ARBA00004429"/>
    </source>
</evidence>
<evidence type="ECO:0000256" key="7">
    <source>
        <dbReference type="ARBA" id="ARBA00023136"/>
    </source>
</evidence>
<dbReference type="InterPro" id="IPR000515">
    <property type="entry name" value="MetI-like"/>
</dbReference>
<organism evidence="10 11">
    <name type="scientific">Microbaculum marinum</name>
    <dbReference type="NCBI Taxonomy" id="1764581"/>
    <lineage>
        <taxon>Bacteria</taxon>
        <taxon>Pseudomonadati</taxon>
        <taxon>Pseudomonadota</taxon>
        <taxon>Alphaproteobacteria</taxon>
        <taxon>Hyphomicrobiales</taxon>
        <taxon>Tepidamorphaceae</taxon>
        <taxon>Microbaculum</taxon>
    </lineage>
</organism>
<accession>A0AAW9RIM2</accession>
<dbReference type="Pfam" id="PF00528">
    <property type="entry name" value="BPD_transp_1"/>
    <property type="match status" value="2"/>
</dbReference>
<dbReference type="RefSeq" id="WP_340327763.1">
    <property type="nucleotide sequence ID" value="NZ_JAZHOF010000001.1"/>
</dbReference>
<feature type="domain" description="ABC transmembrane type-1" evidence="9">
    <location>
        <begin position="376"/>
        <end position="564"/>
    </location>
</feature>
<feature type="transmembrane region" description="Helical" evidence="8">
    <location>
        <begin position="113"/>
        <end position="136"/>
    </location>
</feature>
<feature type="transmembrane region" description="Helical" evidence="8">
    <location>
        <begin position="547"/>
        <end position="567"/>
    </location>
</feature>
<comment type="subcellular location">
    <subcellularLocation>
        <location evidence="1">Cell inner membrane</location>
        <topology evidence="1">Multi-pass membrane protein</topology>
    </subcellularLocation>
    <subcellularLocation>
        <location evidence="8">Cell membrane</location>
        <topology evidence="8">Multi-pass membrane protein</topology>
    </subcellularLocation>
</comment>
<dbReference type="PROSITE" id="PS50928">
    <property type="entry name" value="ABC_TM1"/>
    <property type="match status" value="2"/>
</dbReference>
<proteinExistence type="inferred from homology"/>
<keyword evidence="7 8" id="KW-0472">Membrane</keyword>
<feature type="transmembrane region" description="Helical" evidence="8">
    <location>
        <begin position="156"/>
        <end position="186"/>
    </location>
</feature>
<gene>
    <name evidence="10" type="ORF">V3328_00950</name>
</gene>
<keyword evidence="4" id="KW-0997">Cell inner membrane</keyword>
<evidence type="ECO:0000256" key="8">
    <source>
        <dbReference type="RuleBase" id="RU363032"/>
    </source>
</evidence>
<comment type="caution">
    <text evidence="10">The sequence shown here is derived from an EMBL/GenBank/DDBJ whole genome shotgun (WGS) entry which is preliminary data.</text>
</comment>
<feature type="transmembrane region" description="Helical" evidence="8">
    <location>
        <begin position="267"/>
        <end position="289"/>
    </location>
</feature>
<evidence type="ECO:0000313" key="11">
    <source>
        <dbReference type="Proteomes" id="UP001378188"/>
    </source>
</evidence>
<keyword evidence="2 8" id="KW-0813">Transport</keyword>
<keyword evidence="6 8" id="KW-1133">Transmembrane helix</keyword>